<comment type="caution">
    <text evidence="6">The sequence shown here is derived from an EMBL/GenBank/DDBJ whole genome shotgun (WGS) entry which is preliminary data.</text>
</comment>
<reference evidence="6 7" key="1">
    <citation type="submission" date="2023-08" db="EMBL/GenBank/DDBJ databases">
        <title>Implementing the SeqCode for naming new Mesorhizobium species isolated from Vachellia karroo root nodules.</title>
        <authorList>
            <person name="Van Lill M."/>
        </authorList>
    </citation>
    <scope>NUCLEOTIDE SEQUENCE [LARGE SCALE GENOMIC DNA]</scope>
    <source>
        <strain evidence="6 7">MSK 1335</strain>
    </source>
</reference>
<dbReference type="RefSeq" id="WP_320234624.1">
    <property type="nucleotide sequence ID" value="NZ_JAVIJF010000014.1"/>
</dbReference>
<evidence type="ECO:0000313" key="6">
    <source>
        <dbReference type="EMBL" id="MDX8526670.1"/>
    </source>
</evidence>
<proteinExistence type="predicted"/>
<evidence type="ECO:0000313" key="7">
    <source>
        <dbReference type="Proteomes" id="UP001276840"/>
    </source>
</evidence>
<evidence type="ECO:0000256" key="1">
    <source>
        <dbReference type="ARBA" id="ARBA00004141"/>
    </source>
</evidence>
<gene>
    <name evidence="6" type="ORF">RFM68_19410</name>
</gene>
<keyword evidence="2" id="KW-0812">Transmembrane</keyword>
<accession>A0ABU4ZMV7</accession>
<evidence type="ECO:0000256" key="3">
    <source>
        <dbReference type="ARBA" id="ARBA00022989"/>
    </source>
</evidence>
<feature type="region of interest" description="Disordered" evidence="5">
    <location>
        <begin position="70"/>
        <end position="107"/>
    </location>
</feature>
<dbReference type="InterPro" id="IPR035906">
    <property type="entry name" value="MetI-like_sf"/>
</dbReference>
<evidence type="ECO:0000256" key="5">
    <source>
        <dbReference type="SAM" id="MobiDB-lite"/>
    </source>
</evidence>
<dbReference type="Proteomes" id="UP001276840">
    <property type="component" value="Unassembled WGS sequence"/>
</dbReference>
<evidence type="ECO:0000256" key="4">
    <source>
        <dbReference type="ARBA" id="ARBA00023136"/>
    </source>
</evidence>
<keyword evidence="7" id="KW-1185">Reference proteome</keyword>
<evidence type="ECO:0000256" key="2">
    <source>
        <dbReference type="ARBA" id="ARBA00022692"/>
    </source>
</evidence>
<organism evidence="6 7">
    <name type="scientific">Mesorhizobium montanum</name>
    <dbReference type="NCBI Taxonomy" id="3072323"/>
    <lineage>
        <taxon>Bacteria</taxon>
        <taxon>Pseudomonadati</taxon>
        <taxon>Pseudomonadota</taxon>
        <taxon>Alphaproteobacteria</taxon>
        <taxon>Hyphomicrobiales</taxon>
        <taxon>Phyllobacteriaceae</taxon>
        <taxon>Mesorhizobium</taxon>
    </lineage>
</organism>
<dbReference type="SUPFAM" id="SSF161098">
    <property type="entry name" value="MetI-like"/>
    <property type="match status" value="1"/>
</dbReference>
<dbReference type="EMBL" id="JAVIJF010000014">
    <property type="protein sequence ID" value="MDX8526670.1"/>
    <property type="molecule type" value="Genomic_DNA"/>
</dbReference>
<keyword evidence="3" id="KW-1133">Transmembrane helix</keyword>
<sequence length="107" mass="11763">MAIQNTVPIWNDFFFPLVLITSDNLKTLPQGLTVFVGEFTTDWGAVHRADTGGAADYAALHRAVEAVHFRHHPRSGQIGGPSTRRGQTAKSGHQKWRTRTRSSSPAP</sequence>
<name>A0ABU4ZMV7_9HYPH</name>
<keyword evidence="4" id="KW-0472">Membrane</keyword>
<comment type="subcellular location">
    <subcellularLocation>
        <location evidence="1">Membrane</location>
        <topology evidence="1">Multi-pass membrane protein</topology>
    </subcellularLocation>
</comment>
<protein>
    <submittedName>
        <fullName evidence="6">Uncharacterized protein</fullName>
    </submittedName>
</protein>